<dbReference type="Proteomes" id="UP000501316">
    <property type="component" value="Chromosome"/>
</dbReference>
<proteinExistence type="predicted"/>
<evidence type="ECO:0000313" key="2">
    <source>
        <dbReference type="Proteomes" id="UP000501316"/>
    </source>
</evidence>
<dbReference type="AlphaFoldDB" id="A0A859DS81"/>
<dbReference type="KEGG" id="clf:GJQ69_03665"/>
<dbReference type="RefSeq" id="WP_174192964.1">
    <property type="nucleotide sequence ID" value="NZ_CP046051.1"/>
</dbReference>
<evidence type="ECO:0000313" key="1">
    <source>
        <dbReference type="EMBL" id="QKN23652.1"/>
    </source>
</evidence>
<dbReference type="EMBL" id="CP046051">
    <property type="protein sequence ID" value="QKN23652.1"/>
    <property type="molecule type" value="Genomic_DNA"/>
</dbReference>
<protein>
    <submittedName>
        <fullName evidence="1">DUF4250 domain-containing protein</fullName>
    </submittedName>
</protein>
<dbReference type="Pfam" id="PF14056">
    <property type="entry name" value="DUF4250"/>
    <property type="match status" value="1"/>
</dbReference>
<name>A0A859DS81_9FIRM</name>
<sequence length="58" mass="6640">MCLPKDAAMLLSVINTRLRDTYSSLDELCSSLSIDRKELEQKLSAIDYVYDADHNQFV</sequence>
<reference evidence="1 2" key="1">
    <citation type="submission" date="2019-11" db="EMBL/GenBank/DDBJ databases">
        <authorList>
            <person name="Ren C."/>
            <person name="Wang H."/>
            <person name="Xu Y."/>
        </authorList>
    </citation>
    <scope>NUCLEOTIDE SEQUENCE [LARGE SCALE GENOMIC DNA]</scope>
    <source>
        <strain evidence="1 2">LBM 19010</strain>
    </source>
</reference>
<dbReference type="InterPro" id="IPR025346">
    <property type="entry name" value="DUF4250"/>
</dbReference>
<organism evidence="1 2">
    <name type="scientific">Caproicibacterium lactatifermentans</name>
    <dbReference type="NCBI Taxonomy" id="2666138"/>
    <lineage>
        <taxon>Bacteria</taxon>
        <taxon>Bacillati</taxon>
        <taxon>Bacillota</taxon>
        <taxon>Clostridia</taxon>
        <taxon>Eubacteriales</taxon>
        <taxon>Oscillospiraceae</taxon>
        <taxon>Caproicibacterium</taxon>
    </lineage>
</organism>
<accession>A0A859DS81</accession>
<gene>
    <name evidence="1" type="ORF">GJQ69_03665</name>
</gene>